<gene>
    <name evidence="3" type="ORF">BS1321_23660</name>
</gene>
<dbReference type="InterPro" id="IPR010982">
    <property type="entry name" value="Lambda_DNA-bd_dom_sf"/>
</dbReference>
<dbReference type="CDD" id="cd00093">
    <property type="entry name" value="HTH_XRE"/>
    <property type="match status" value="1"/>
</dbReference>
<dbReference type="Proteomes" id="UP000214618">
    <property type="component" value="Chromosome"/>
</dbReference>
<dbReference type="AlphaFoldDB" id="A0A223EN06"/>
<proteinExistence type="predicted"/>
<accession>A0A223EN06</accession>
<protein>
    <recommendedName>
        <fullName evidence="2">HTH cro/C1-type domain-containing protein</fullName>
    </recommendedName>
</protein>
<reference evidence="3 4" key="1">
    <citation type="submission" date="2016-10" db="EMBL/GenBank/DDBJ databases">
        <title>The whole genome sequencing and assembly of Bacillus simplex DSM 1321 strain.</title>
        <authorList>
            <person name="Park M.-K."/>
            <person name="Lee Y.-J."/>
            <person name="Yi H."/>
            <person name="Bahn Y.-S."/>
            <person name="Kim J.F."/>
            <person name="Lee D.-W."/>
        </authorList>
    </citation>
    <scope>NUCLEOTIDE SEQUENCE [LARGE SCALE GENOMIC DNA]</scope>
    <source>
        <strain evidence="3 4">DSM 1321</strain>
    </source>
</reference>
<dbReference type="GO" id="GO:0003700">
    <property type="term" value="F:DNA-binding transcription factor activity"/>
    <property type="evidence" value="ECO:0007669"/>
    <property type="project" value="TreeGrafter"/>
</dbReference>
<feature type="domain" description="HTH cro/C1-type" evidence="2">
    <location>
        <begin position="8"/>
        <end position="62"/>
    </location>
</feature>
<evidence type="ECO:0000256" key="1">
    <source>
        <dbReference type="ARBA" id="ARBA00023125"/>
    </source>
</evidence>
<dbReference type="GO" id="GO:0005829">
    <property type="term" value="C:cytosol"/>
    <property type="evidence" value="ECO:0007669"/>
    <property type="project" value="TreeGrafter"/>
</dbReference>
<evidence type="ECO:0000259" key="2">
    <source>
        <dbReference type="PROSITE" id="PS50943"/>
    </source>
</evidence>
<evidence type="ECO:0000313" key="4">
    <source>
        <dbReference type="Proteomes" id="UP000214618"/>
    </source>
</evidence>
<dbReference type="PANTHER" id="PTHR46797:SF1">
    <property type="entry name" value="METHYLPHOSPHONATE SYNTHASE"/>
    <property type="match status" value="1"/>
</dbReference>
<organism evidence="3 4">
    <name type="scientific">Peribacillus simplex NBRC 15720 = DSM 1321</name>
    <dbReference type="NCBI Taxonomy" id="1349754"/>
    <lineage>
        <taxon>Bacteria</taxon>
        <taxon>Bacillati</taxon>
        <taxon>Bacillota</taxon>
        <taxon>Bacilli</taxon>
        <taxon>Bacillales</taxon>
        <taxon>Bacillaceae</taxon>
        <taxon>Peribacillus</taxon>
    </lineage>
</organism>
<evidence type="ECO:0000313" key="3">
    <source>
        <dbReference type="EMBL" id="ASS96637.1"/>
    </source>
</evidence>
<name>A0A223EN06_9BACI</name>
<dbReference type="PANTHER" id="PTHR46797">
    <property type="entry name" value="HTH-TYPE TRANSCRIPTIONAL REGULATOR"/>
    <property type="match status" value="1"/>
</dbReference>
<dbReference type="Pfam" id="PF01381">
    <property type="entry name" value="HTH_3"/>
    <property type="match status" value="1"/>
</dbReference>
<dbReference type="GO" id="GO:0003677">
    <property type="term" value="F:DNA binding"/>
    <property type="evidence" value="ECO:0007669"/>
    <property type="project" value="UniProtKB-KW"/>
</dbReference>
<dbReference type="EMBL" id="CP017704">
    <property type="protein sequence ID" value="ASS96637.1"/>
    <property type="molecule type" value="Genomic_DNA"/>
</dbReference>
<dbReference type="SUPFAM" id="SSF47413">
    <property type="entry name" value="lambda repressor-like DNA-binding domains"/>
    <property type="match status" value="1"/>
</dbReference>
<keyword evidence="1" id="KW-0238">DNA-binding</keyword>
<dbReference type="RefSeq" id="WP_063234383.1">
    <property type="nucleotide sequence ID" value="NZ_BCVO01000015.1"/>
</dbReference>
<dbReference type="InterPro" id="IPR001387">
    <property type="entry name" value="Cro/C1-type_HTH"/>
</dbReference>
<dbReference type="GeneID" id="56475785"/>
<dbReference type="PROSITE" id="PS50943">
    <property type="entry name" value="HTH_CROC1"/>
    <property type="match status" value="1"/>
</dbReference>
<dbReference type="OrthoDB" id="9805356at2"/>
<dbReference type="SMART" id="SM00530">
    <property type="entry name" value="HTH_XRE"/>
    <property type="match status" value="1"/>
</dbReference>
<dbReference type="Gene3D" id="1.10.260.40">
    <property type="entry name" value="lambda repressor-like DNA-binding domains"/>
    <property type="match status" value="1"/>
</dbReference>
<dbReference type="InterPro" id="IPR050807">
    <property type="entry name" value="TransReg_Diox_bact_type"/>
</dbReference>
<sequence length="100" mass="11133">MMNLGEKLRALRLENGISTTQLELLSGISQSNISKIERNVQSPSVDTLLKITEALGTSLIDLFDISDDFPTDLVNLVNTAKKLTPQQRKKVTEMIQSFLN</sequence>